<evidence type="ECO:0000313" key="2">
    <source>
        <dbReference type="EMBL" id="CAB3261320.1"/>
    </source>
</evidence>
<reference evidence="2 3" key="1">
    <citation type="submission" date="2020-04" db="EMBL/GenBank/DDBJ databases">
        <authorList>
            <person name="Wallbank WR R."/>
            <person name="Pardo Diaz C."/>
            <person name="Kozak K."/>
            <person name="Martin S."/>
            <person name="Jiggins C."/>
            <person name="Moest M."/>
            <person name="Warren A I."/>
            <person name="Byers J.R.P. K."/>
            <person name="Montejo-Kovacevich G."/>
            <person name="Yen C E."/>
        </authorList>
    </citation>
    <scope>NUCLEOTIDE SEQUENCE [LARGE SCALE GENOMIC DNA]</scope>
</reference>
<evidence type="ECO:0000313" key="3">
    <source>
        <dbReference type="Proteomes" id="UP000494106"/>
    </source>
</evidence>
<name>A0A8S1BND8_ARCPL</name>
<dbReference type="EMBL" id="CADEBC010000858">
    <property type="protein sequence ID" value="CAB3261320.1"/>
    <property type="molecule type" value="Genomic_DNA"/>
</dbReference>
<comment type="caution">
    <text evidence="2">The sequence shown here is derived from an EMBL/GenBank/DDBJ whole genome shotgun (WGS) entry which is preliminary data.</text>
</comment>
<feature type="region of interest" description="Disordered" evidence="1">
    <location>
        <begin position="25"/>
        <end position="57"/>
    </location>
</feature>
<dbReference type="Proteomes" id="UP000494106">
    <property type="component" value="Unassembled WGS sequence"/>
</dbReference>
<sequence>MDSRHGVSKRHVRVAARLAFTWSGRVPAPTNRRPTDGCRIVPNTRTNRGRLPPTPRVRDRSAFLTRDSRATTTLPITRCYTFYNAVIIVHRETFV</sequence>
<proteinExistence type="predicted"/>
<dbReference type="AlphaFoldDB" id="A0A8S1BND8"/>
<gene>
    <name evidence="2" type="ORF">APLA_LOCUS17780</name>
</gene>
<accession>A0A8S1BND8</accession>
<protein>
    <submittedName>
        <fullName evidence="2">Uncharacterized protein</fullName>
    </submittedName>
</protein>
<keyword evidence="3" id="KW-1185">Reference proteome</keyword>
<organism evidence="2 3">
    <name type="scientific">Arctia plantaginis</name>
    <name type="common">Wood tiger moth</name>
    <name type="synonym">Phalaena plantaginis</name>
    <dbReference type="NCBI Taxonomy" id="874455"/>
    <lineage>
        <taxon>Eukaryota</taxon>
        <taxon>Metazoa</taxon>
        <taxon>Ecdysozoa</taxon>
        <taxon>Arthropoda</taxon>
        <taxon>Hexapoda</taxon>
        <taxon>Insecta</taxon>
        <taxon>Pterygota</taxon>
        <taxon>Neoptera</taxon>
        <taxon>Endopterygota</taxon>
        <taxon>Lepidoptera</taxon>
        <taxon>Glossata</taxon>
        <taxon>Ditrysia</taxon>
        <taxon>Noctuoidea</taxon>
        <taxon>Erebidae</taxon>
        <taxon>Arctiinae</taxon>
        <taxon>Arctia</taxon>
    </lineage>
</organism>
<evidence type="ECO:0000256" key="1">
    <source>
        <dbReference type="SAM" id="MobiDB-lite"/>
    </source>
</evidence>